<dbReference type="Pfam" id="PF12169">
    <property type="entry name" value="DNA_pol3_gamma3"/>
    <property type="match status" value="1"/>
</dbReference>
<keyword evidence="5" id="KW-0235">DNA replication</keyword>
<evidence type="ECO:0000256" key="12">
    <source>
        <dbReference type="SAM" id="MobiDB-lite"/>
    </source>
</evidence>
<dbReference type="FunFam" id="3.40.50.300:FF:000014">
    <property type="entry name" value="DNA polymerase III subunit gamma/tau"/>
    <property type="match status" value="1"/>
</dbReference>
<feature type="compositionally biased region" description="Polar residues" evidence="12">
    <location>
        <begin position="384"/>
        <end position="401"/>
    </location>
</feature>
<keyword evidence="3" id="KW-0808">Transferase</keyword>
<feature type="domain" description="AAA+ ATPase" evidence="13">
    <location>
        <begin position="37"/>
        <end position="179"/>
    </location>
</feature>
<proteinExistence type="inferred from homology"/>
<dbReference type="NCBIfam" id="TIGR02397">
    <property type="entry name" value="dnaX_nterm"/>
    <property type="match status" value="1"/>
</dbReference>
<dbReference type="Pfam" id="PF22608">
    <property type="entry name" value="DNAX_ATPase_lid"/>
    <property type="match status" value="1"/>
</dbReference>
<dbReference type="CDD" id="cd18137">
    <property type="entry name" value="HLD_clamp_pol_III_gamma_tau"/>
    <property type="match status" value="1"/>
</dbReference>
<evidence type="ECO:0000259" key="13">
    <source>
        <dbReference type="SMART" id="SM00382"/>
    </source>
</evidence>
<comment type="catalytic activity">
    <reaction evidence="11">
        <text>DNA(n) + a 2'-deoxyribonucleoside 5'-triphosphate = DNA(n+1) + diphosphate</text>
        <dbReference type="Rhea" id="RHEA:22508"/>
        <dbReference type="Rhea" id="RHEA-COMP:17339"/>
        <dbReference type="Rhea" id="RHEA-COMP:17340"/>
        <dbReference type="ChEBI" id="CHEBI:33019"/>
        <dbReference type="ChEBI" id="CHEBI:61560"/>
        <dbReference type="ChEBI" id="CHEBI:173112"/>
        <dbReference type="EC" id="2.7.7.7"/>
    </reaction>
</comment>
<name>A0A381UHD6_9ZZZZ</name>
<evidence type="ECO:0000256" key="9">
    <source>
        <dbReference type="ARBA" id="ARBA00022840"/>
    </source>
</evidence>
<reference evidence="14" key="1">
    <citation type="submission" date="2018-05" db="EMBL/GenBank/DDBJ databases">
        <authorList>
            <person name="Lanie J.A."/>
            <person name="Ng W.-L."/>
            <person name="Kazmierczak K.M."/>
            <person name="Andrzejewski T.M."/>
            <person name="Davidsen T.M."/>
            <person name="Wayne K.J."/>
            <person name="Tettelin H."/>
            <person name="Glass J.I."/>
            <person name="Rusch D."/>
            <person name="Podicherti R."/>
            <person name="Tsui H.-C.T."/>
            <person name="Winkler M.E."/>
        </authorList>
    </citation>
    <scope>NUCLEOTIDE SEQUENCE</scope>
</reference>
<dbReference type="SUPFAM" id="SSF48019">
    <property type="entry name" value="post-AAA+ oligomerization domain-like"/>
    <property type="match status" value="1"/>
</dbReference>
<gene>
    <name evidence="14" type="ORF">METZ01_LOCUS79621</name>
</gene>
<dbReference type="EMBL" id="UINC01006310">
    <property type="protein sequence ID" value="SVA26767.1"/>
    <property type="molecule type" value="Genomic_DNA"/>
</dbReference>
<evidence type="ECO:0000256" key="3">
    <source>
        <dbReference type="ARBA" id="ARBA00022679"/>
    </source>
</evidence>
<feature type="region of interest" description="Disordered" evidence="12">
    <location>
        <begin position="377"/>
        <end position="426"/>
    </location>
</feature>
<dbReference type="AlphaFoldDB" id="A0A381UHD6"/>
<comment type="similarity">
    <text evidence="1">Belongs to the DnaX/STICHEL family.</text>
</comment>
<evidence type="ECO:0000256" key="11">
    <source>
        <dbReference type="ARBA" id="ARBA00049244"/>
    </source>
</evidence>
<evidence type="ECO:0000256" key="2">
    <source>
        <dbReference type="ARBA" id="ARBA00012417"/>
    </source>
</evidence>
<evidence type="ECO:0000256" key="10">
    <source>
        <dbReference type="ARBA" id="ARBA00022932"/>
    </source>
</evidence>
<dbReference type="PRINTS" id="PR00300">
    <property type="entry name" value="CLPPROTEASEA"/>
</dbReference>
<dbReference type="CDD" id="cd00009">
    <property type="entry name" value="AAA"/>
    <property type="match status" value="1"/>
</dbReference>
<dbReference type="GO" id="GO:0005524">
    <property type="term" value="F:ATP binding"/>
    <property type="evidence" value="ECO:0007669"/>
    <property type="project" value="UniProtKB-KW"/>
</dbReference>
<evidence type="ECO:0000256" key="8">
    <source>
        <dbReference type="ARBA" id="ARBA00022833"/>
    </source>
</evidence>
<dbReference type="SMART" id="SM00382">
    <property type="entry name" value="AAA"/>
    <property type="match status" value="1"/>
</dbReference>
<evidence type="ECO:0000313" key="14">
    <source>
        <dbReference type="EMBL" id="SVA26767.1"/>
    </source>
</evidence>
<dbReference type="GO" id="GO:0046872">
    <property type="term" value="F:metal ion binding"/>
    <property type="evidence" value="ECO:0007669"/>
    <property type="project" value="UniProtKB-KW"/>
</dbReference>
<dbReference type="PANTHER" id="PTHR11669:SF0">
    <property type="entry name" value="PROTEIN STICHEL-LIKE 2"/>
    <property type="match status" value="1"/>
</dbReference>
<dbReference type="FunFam" id="1.10.8.60:FF:000013">
    <property type="entry name" value="DNA polymerase III subunit gamma/tau"/>
    <property type="match status" value="1"/>
</dbReference>
<dbReference type="InterPro" id="IPR012763">
    <property type="entry name" value="DNA_pol_III_sug/sutau_N"/>
</dbReference>
<dbReference type="Gene3D" id="3.40.50.300">
    <property type="entry name" value="P-loop containing nucleotide triphosphate hydrolases"/>
    <property type="match status" value="1"/>
</dbReference>
<evidence type="ECO:0000256" key="6">
    <source>
        <dbReference type="ARBA" id="ARBA00022723"/>
    </source>
</evidence>
<dbReference type="GO" id="GO:0009360">
    <property type="term" value="C:DNA polymerase III complex"/>
    <property type="evidence" value="ECO:0007669"/>
    <property type="project" value="InterPro"/>
</dbReference>
<dbReference type="GO" id="GO:0003887">
    <property type="term" value="F:DNA-directed DNA polymerase activity"/>
    <property type="evidence" value="ECO:0007669"/>
    <property type="project" value="UniProtKB-KW"/>
</dbReference>
<dbReference type="InterPro" id="IPR045085">
    <property type="entry name" value="HLD_clamp_pol_III_gamma_tau"/>
</dbReference>
<dbReference type="EC" id="2.7.7.7" evidence="2"/>
<dbReference type="InterPro" id="IPR050238">
    <property type="entry name" value="DNA_Rep/Repair_Clamp_Loader"/>
</dbReference>
<dbReference type="PANTHER" id="PTHR11669">
    <property type="entry name" value="REPLICATION FACTOR C / DNA POLYMERASE III GAMMA-TAU SUBUNIT"/>
    <property type="match status" value="1"/>
</dbReference>
<dbReference type="GO" id="GO:0003677">
    <property type="term" value="F:DNA binding"/>
    <property type="evidence" value="ECO:0007669"/>
    <property type="project" value="InterPro"/>
</dbReference>
<dbReference type="SUPFAM" id="SSF52540">
    <property type="entry name" value="P-loop containing nucleoside triphosphate hydrolases"/>
    <property type="match status" value="1"/>
</dbReference>
<dbReference type="GO" id="GO:0006261">
    <property type="term" value="P:DNA-templated DNA replication"/>
    <property type="evidence" value="ECO:0007669"/>
    <property type="project" value="TreeGrafter"/>
</dbReference>
<evidence type="ECO:0000256" key="1">
    <source>
        <dbReference type="ARBA" id="ARBA00006360"/>
    </source>
</evidence>
<dbReference type="InterPro" id="IPR022754">
    <property type="entry name" value="DNA_pol_III_gamma-3"/>
</dbReference>
<keyword evidence="9" id="KW-0067">ATP-binding</keyword>
<dbReference type="NCBIfam" id="NF004046">
    <property type="entry name" value="PRK05563.1"/>
    <property type="match status" value="1"/>
</dbReference>
<evidence type="ECO:0000256" key="4">
    <source>
        <dbReference type="ARBA" id="ARBA00022695"/>
    </source>
</evidence>
<keyword evidence="7" id="KW-0547">Nucleotide-binding</keyword>
<dbReference type="InterPro" id="IPR008921">
    <property type="entry name" value="DNA_pol3_clamp-load_cplx_C"/>
</dbReference>
<dbReference type="InterPro" id="IPR048448">
    <property type="entry name" value="DnaX-like_C"/>
</dbReference>
<keyword evidence="8" id="KW-0862">Zinc</keyword>
<dbReference type="Gene3D" id="1.20.272.10">
    <property type="match status" value="1"/>
</dbReference>
<sequence>MSYQVLSLKLRPQRFDEVVGQTHITRTLQNAIGLDRVAHGYIFSGPRGVGKTTTARILAKVLNCKNPQENNPCGTCINCTEITQGSNLDVQELDGASNRGIDEIRDLREAVKYPPNNGKYRIYIIDEVHMLTGPAFNALLKTLEEPPPHVIFIMATTDSHKVPATILSRTQRFDFKHISVNEISDYLSKILESENINYDKDGIHLIAQKAGGSLRDSLSLLDQTIAYASDALDLETIRDVLGVIKENVFLNIIQTIEKKDHKNVIHQLSQLMDSGFAISDFISGFNEYLRNCMIQKTGESGKLNLSENSTNWLQIDCRFSTADFLRMLDLSLQFESKLRFLQQPQISLEALFIKLSMMDSSVDIARILSGDIPATISVKKTEPPKSSTTAEKKPSPTNTAEPENVPLTEKNPVVESPVLAPKTQTISEPKPEAIKPLTLEDFRNHWSKIIEGLEKKNSKISHFLEEAKLTSFDGNQLLIELINGHRFHLKTLEKDAEQIASVINDKLGQKIRIKFHIQENNEDKPEKKKPESAEHPLFMKVLETFDGEIIR</sequence>
<evidence type="ECO:0000256" key="7">
    <source>
        <dbReference type="ARBA" id="ARBA00022741"/>
    </source>
</evidence>
<keyword evidence="6" id="KW-0479">Metal-binding</keyword>
<dbReference type="Pfam" id="PF20964">
    <property type="entry name" value="DnaX_C"/>
    <property type="match status" value="1"/>
</dbReference>
<dbReference type="InterPro" id="IPR027417">
    <property type="entry name" value="P-loop_NTPase"/>
</dbReference>
<dbReference type="Gene3D" id="1.10.8.60">
    <property type="match status" value="1"/>
</dbReference>
<dbReference type="InterPro" id="IPR003593">
    <property type="entry name" value="AAA+_ATPase"/>
</dbReference>
<evidence type="ECO:0000256" key="5">
    <source>
        <dbReference type="ARBA" id="ARBA00022705"/>
    </source>
</evidence>
<protein>
    <recommendedName>
        <fullName evidence="2">DNA-directed DNA polymerase</fullName>
        <ecNumber evidence="2">2.7.7.7</ecNumber>
    </recommendedName>
</protein>
<keyword evidence="10" id="KW-0239">DNA-directed DNA polymerase</keyword>
<dbReference type="Pfam" id="PF13177">
    <property type="entry name" value="DNA_pol3_delta2"/>
    <property type="match status" value="1"/>
</dbReference>
<accession>A0A381UHD6</accession>
<organism evidence="14">
    <name type="scientific">marine metagenome</name>
    <dbReference type="NCBI Taxonomy" id="408172"/>
    <lineage>
        <taxon>unclassified sequences</taxon>
        <taxon>metagenomes</taxon>
        <taxon>ecological metagenomes</taxon>
    </lineage>
</organism>
<keyword evidence="4" id="KW-0548">Nucleotidyltransferase</keyword>
<dbReference type="InterPro" id="IPR001270">
    <property type="entry name" value="ClpA/B"/>
</dbReference>